<dbReference type="PANTHER" id="PTHR34580:SF3">
    <property type="entry name" value="PROTEIN PAFB"/>
    <property type="match status" value="1"/>
</dbReference>
<keyword evidence="1" id="KW-0805">Transcription regulation</keyword>
<evidence type="ECO:0000313" key="4">
    <source>
        <dbReference type="EMBL" id="BBO20691.1"/>
    </source>
</evidence>
<dbReference type="Pfam" id="PF25583">
    <property type="entry name" value="WCX"/>
    <property type="match status" value="1"/>
</dbReference>
<evidence type="ECO:0000313" key="5">
    <source>
        <dbReference type="Proteomes" id="UP000662914"/>
    </source>
</evidence>
<dbReference type="Pfam" id="PF13280">
    <property type="entry name" value="WYL"/>
    <property type="match status" value="1"/>
</dbReference>
<dbReference type="Proteomes" id="UP000662914">
    <property type="component" value="Chromosome"/>
</dbReference>
<protein>
    <submittedName>
        <fullName evidence="4">Transcriptional regulator</fullName>
    </submittedName>
</protein>
<dbReference type="GO" id="GO:0003700">
    <property type="term" value="F:DNA-binding transcription factor activity"/>
    <property type="evidence" value="ECO:0007669"/>
    <property type="project" value="InterPro"/>
</dbReference>
<evidence type="ECO:0000259" key="3">
    <source>
        <dbReference type="PROSITE" id="PS51000"/>
    </source>
</evidence>
<keyword evidence="2" id="KW-0804">Transcription</keyword>
<dbReference type="Gene3D" id="1.10.10.10">
    <property type="entry name" value="Winged helix-like DNA-binding domain superfamily/Winged helix DNA-binding domain"/>
    <property type="match status" value="1"/>
</dbReference>
<proteinExistence type="predicted"/>
<dbReference type="Pfam" id="PF08279">
    <property type="entry name" value="HTH_11"/>
    <property type="match status" value="1"/>
</dbReference>
<dbReference type="EMBL" id="AP021857">
    <property type="protein sequence ID" value="BBO20691.1"/>
    <property type="molecule type" value="Genomic_DNA"/>
</dbReference>
<dbReference type="AlphaFoldDB" id="A0A809S4N6"/>
<evidence type="ECO:0000256" key="2">
    <source>
        <dbReference type="ARBA" id="ARBA00023163"/>
    </source>
</evidence>
<dbReference type="KEGG" id="ddz:DSYM_13900"/>
<dbReference type="InterPro" id="IPR026881">
    <property type="entry name" value="WYL_dom"/>
</dbReference>
<dbReference type="InterPro" id="IPR013196">
    <property type="entry name" value="HTH_11"/>
</dbReference>
<feature type="domain" description="HTH deoR-type" evidence="3">
    <location>
        <begin position="3"/>
        <end position="62"/>
    </location>
</feature>
<dbReference type="InterPro" id="IPR057727">
    <property type="entry name" value="WCX_dom"/>
</dbReference>
<organism evidence="4 5">
    <name type="scientific">Candidatus Desulfobacillus denitrificans</name>
    <dbReference type="NCBI Taxonomy" id="2608985"/>
    <lineage>
        <taxon>Bacteria</taxon>
        <taxon>Pseudomonadati</taxon>
        <taxon>Pseudomonadota</taxon>
        <taxon>Betaproteobacteria</taxon>
        <taxon>Candidatus Desulfobacillus</taxon>
    </lineage>
</organism>
<reference evidence="4" key="1">
    <citation type="journal article" name="DNA Res.">
        <title>The physiological potential of anammox bacteria as revealed by their core genome structure.</title>
        <authorList>
            <person name="Okubo T."/>
            <person name="Toyoda A."/>
            <person name="Fukuhara K."/>
            <person name="Uchiyama I."/>
            <person name="Harigaya Y."/>
            <person name="Kuroiwa M."/>
            <person name="Suzuki T."/>
            <person name="Murakami Y."/>
            <person name="Suwa Y."/>
            <person name="Takami H."/>
        </authorList>
    </citation>
    <scope>NUCLEOTIDE SEQUENCE</scope>
    <source>
        <strain evidence="4">317325-3</strain>
    </source>
</reference>
<dbReference type="InterPro" id="IPR051534">
    <property type="entry name" value="CBASS_pafABC_assoc_protein"/>
</dbReference>
<sequence>MDRTERFYRIDQLLNERKVVPFSVLEEKLEVSRATIKRDLEYMRNRLNAPIVWDREAGGYKFAGREGGAAQYELPGLWFSAQEVHALLTMQHLLMNLDTGGLLGPHIAPLLSRLRALLGTADDSTVEIHKRIRILGMASRRLALDHFAVVGSALLRRKRLLIAHHVRARDETVEREVSPQRLVYYRDNWYLDAWCHLRNDLRSFAVDAIRRAEIIEQPARNVPEKTLDSVLGAGYGIFSGRKVQRAKLRFTPERARWVSMEQWHPKQKARFENDGSYLLEIPYSDSRELAMDILKQGAGVEVLAPAALRKDVATRLKAALDRYRLTP</sequence>
<dbReference type="InterPro" id="IPR001034">
    <property type="entry name" value="DeoR_HTH"/>
</dbReference>
<dbReference type="PROSITE" id="PS51000">
    <property type="entry name" value="HTH_DEOR_2"/>
    <property type="match status" value="1"/>
</dbReference>
<dbReference type="PANTHER" id="PTHR34580">
    <property type="match status" value="1"/>
</dbReference>
<evidence type="ECO:0000256" key="1">
    <source>
        <dbReference type="ARBA" id="ARBA00023015"/>
    </source>
</evidence>
<dbReference type="InterPro" id="IPR036388">
    <property type="entry name" value="WH-like_DNA-bd_sf"/>
</dbReference>
<name>A0A809S4N6_9PROT</name>
<accession>A0A809S4N6</accession>
<gene>
    <name evidence="4" type="ORF">DSYM_13900</name>
</gene>
<dbReference type="PROSITE" id="PS52050">
    <property type="entry name" value="WYL"/>
    <property type="match status" value="1"/>
</dbReference>